<dbReference type="RefSeq" id="WP_176964538.1">
    <property type="nucleotide sequence ID" value="NZ_CP058215.1"/>
</dbReference>
<dbReference type="AlphaFoldDB" id="A0A7D5E8H1"/>
<comment type="pathway">
    <text evidence="1">Protein modification; protein ubiquitination.</text>
</comment>
<organism evidence="6 7">
    <name type="scientific">Methanolobus zinderi</name>
    <dbReference type="NCBI Taxonomy" id="536044"/>
    <lineage>
        <taxon>Archaea</taxon>
        <taxon>Methanobacteriati</taxon>
        <taxon>Methanobacteriota</taxon>
        <taxon>Stenosarchaea group</taxon>
        <taxon>Methanomicrobia</taxon>
        <taxon>Methanosarcinales</taxon>
        <taxon>Methanosarcinaceae</taxon>
        <taxon>Methanolobus</taxon>
    </lineage>
</organism>
<dbReference type="SUPFAM" id="SSF51126">
    <property type="entry name" value="Pectin lyase-like"/>
    <property type="match status" value="3"/>
</dbReference>
<dbReference type="SMART" id="SM00710">
    <property type="entry name" value="PbH1"/>
    <property type="match status" value="19"/>
</dbReference>
<evidence type="ECO:0000313" key="7">
    <source>
        <dbReference type="Proteomes" id="UP000509594"/>
    </source>
</evidence>
<dbReference type="Gene3D" id="2.160.20.10">
    <property type="entry name" value="Single-stranded right-handed beta-helix, Pectin lyase-like"/>
    <property type="match status" value="5"/>
</dbReference>
<dbReference type="OrthoDB" id="125779at2157"/>
<sequence length="876" mass="93610">MSIGTAAAATITVDDDGGADYISIQTAVNNSTDGDTILVYPGTYNENVDVYKQLNITSTGGASVTNVVAASEGDHVFDITADGVSINGFSVSGAGYYKAGIYLQSCSNNILKNNNVENNYYGIYLHYSSKNTLTSNTAANNDDKGIWLHHSDNNVLTDNIAVNNNDIGIFLSSSDNNMLANNNVENNAMESIRLFSSSNNKLINNTAEDNNCGISLSSSDNNVLTDNTAASSNGYGVELYHSSNNTLTDNNVENNVRTGIYLSSSSNNKIYNNFFNNPDNAELDGINTGNIWNSTKAAGTNIAGGPNLGGNYWAKPDGTGFSQTHIASDGDGICDVSYVLDGDNTDYLPLTNITTSDNQSTGNVITVDDSGSANYTSIQAAINAASPGNTILVYPGTYTENVDVNKEVIIKSYSGNPDNTIVKAASSNDHVFYLNADNVTISGLTIKDADADGIRAGEFRGSSGTSNNNTLINNIITGNDFGISLSYSSGNVLDNNSISGNNISIYMGLYSGNNILNNNRVSDGIYLEMSRNNILSNNRVTADDYSYAGILLEFDSTNNTLRNNTILDNNHGIVLENAAYNKLDNNTILNSSVHGIMLDGAYKNKFNNNTIANSSSFGITIYQSVYNMLENNTVLSNGIGIYLNLDSNNNTLTNNIVSDNGDGISLNFHSDNNELTGNTISNNNRGIYVADSVNNMIFNNFFNNSINKEFGTDYDMESDNIWNTTQTARTNIMGGPYLGGNYWATPKGTGFSQTCTDSDGDGICDSAYVLDGNNTDYLPLTEITAPEKKISSSGGGDGFGEATIREPENAIDNATMSAQDDSKLLSVESIEYSEEGEVETIDEATEEGSGTIPGFSVLPAIGVLLIAYIIHRKKDH</sequence>
<dbReference type="InterPro" id="IPR022441">
    <property type="entry name" value="Para_beta_helix_rpt-2"/>
</dbReference>
<dbReference type="EMBL" id="CP058215">
    <property type="protein sequence ID" value="QLC49475.1"/>
    <property type="molecule type" value="Genomic_DNA"/>
</dbReference>
<dbReference type="PROSITE" id="PS50042">
    <property type="entry name" value="CNMP_BINDING_3"/>
    <property type="match status" value="1"/>
</dbReference>
<dbReference type="Proteomes" id="UP000509594">
    <property type="component" value="Chromosome"/>
</dbReference>
<dbReference type="InterPro" id="IPR012334">
    <property type="entry name" value="Pectin_lyas_fold"/>
</dbReference>
<evidence type="ECO:0000256" key="4">
    <source>
        <dbReference type="SAM" id="Phobius"/>
    </source>
</evidence>
<dbReference type="InterPro" id="IPR006633">
    <property type="entry name" value="Carb-bd_sugar_hydrolysis-dom"/>
</dbReference>
<keyword evidence="4" id="KW-0472">Membrane</keyword>
<evidence type="ECO:0000259" key="5">
    <source>
        <dbReference type="PROSITE" id="PS50042"/>
    </source>
</evidence>
<dbReference type="InterPro" id="IPR051550">
    <property type="entry name" value="SCF-Subunits/Alg-Epimerases"/>
</dbReference>
<keyword evidence="4" id="KW-0812">Transmembrane</keyword>
<protein>
    <submittedName>
        <fullName evidence="6">Right-handed parallel beta-helix repeat-containing protein</fullName>
    </submittedName>
</protein>
<dbReference type="SMART" id="SM00722">
    <property type="entry name" value="CASH"/>
    <property type="match status" value="5"/>
</dbReference>
<dbReference type="Pfam" id="PF05048">
    <property type="entry name" value="NosD"/>
    <property type="match status" value="3"/>
</dbReference>
<dbReference type="InterPro" id="IPR000595">
    <property type="entry name" value="cNMP-bd_dom"/>
</dbReference>
<keyword evidence="4" id="KW-1133">Transmembrane helix</keyword>
<keyword evidence="3" id="KW-0833">Ubl conjugation pathway</keyword>
<evidence type="ECO:0000313" key="6">
    <source>
        <dbReference type="EMBL" id="QLC49475.1"/>
    </source>
</evidence>
<feature type="domain" description="Cyclic nucleotide-binding" evidence="5">
    <location>
        <begin position="765"/>
        <end position="828"/>
    </location>
</feature>
<keyword evidence="7" id="KW-1185">Reference proteome</keyword>
<dbReference type="KEGG" id="mzi:HWN40_03975"/>
<dbReference type="InterPro" id="IPR007742">
    <property type="entry name" value="NosD_dom"/>
</dbReference>
<dbReference type="InterPro" id="IPR006626">
    <property type="entry name" value="PbH1"/>
</dbReference>
<gene>
    <name evidence="6" type="ORF">HWN40_03975</name>
</gene>
<name>A0A7D5E8H1_9EURY</name>
<evidence type="ECO:0000256" key="3">
    <source>
        <dbReference type="ARBA" id="ARBA00022786"/>
    </source>
</evidence>
<accession>A0A7D5E8H1</accession>
<feature type="transmembrane region" description="Helical" evidence="4">
    <location>
        <begin position="852"/>
        <end position="870"/>
    </location>
</feature>
<dbReference type="InterPro" id="IPR011050">
    <property type="entry name" value="Pectin_lyase_fold/virulence"/>
</dbReference>
<dbReference type="GeneID" id="55820804"/>
<dbReference type="PANTHER" id="PTHR22990:SF15">
    <property type="entry name" value="F-BOX ONLY PROTEIN 10"/>
    <property type="match status" value="1"/>
</dbReference>
<keyword evidence="2" id="KW-0677">Repeat</keyword>
<dbReference type="NCBIfam" id="TIGR03804">
    <property type="entry name" value="para_beta_helix"/>
    <property type="match status" value="12"/>
</dbReference>
<proteinExistence type="predicted"/>
<evidence type="ECO:0000256" key="2">
    <source>
        <dbReference type="ARBA" id="ARBA00022737"/>
    </source>
</evidence>
<evidence type="ECO:0000256" key="1">
    <source>
        <dbReference type="ARBA" id="ARBA00004906"/>
    </source>
</evidence>
<reference evidence="6 7" key="1">
    <citation type="submission" date="2020-06" db="EMBL/GenBank/DDBJ databases">
        <title>Methanolobus halotolerans sp. nov., isolated from a saline lake Tus in Siberia.</title>
        <authorList>
            <person name="Shen Y."/>
            <person name="Chen S.-C."/>
            <person name="Lai M.-C."/>
            <person name="Huang H.-H."/>
            <person name="Chiu H.-H."/>
            <person name="Tang S.-L."/>
            <person name="Rogozin D.Y."/>
            <person name="Degermendzhy A.G."/>
        </authorList>
    </citation>
    <scope>NUCLEOTIDE SEQUENCE [LARGE SCALE GENOMIC DNA]</scope>
    <source>
        <strain evidence="6 7">DSM 21339</strain>
    </source>
</reference>
<dbReference type="PANTHER" id="PTHR22990">
    <property type="entry name" value="F-BOX ONLY PROTEIN"/>
    <property type="match status" value="1"/>
</dbReference>